<evidence type="ECO:0000313" key="3">
    <source>
        <dbReference type="Proteomes" id="UP001316384"/>
    </source>
</evidence>
<keyword evidence="1" id="KW-0472">Membrane</keyword>
<reference evidence="2 3" key="1">
    <citation type="submission" date="2022-07" db="EMBL/GenBank/DDBJ databases">
        <title>Novel species in genus cellulomonas.</title>
        <authorList>
            <person name="Ye L."/>
        </authorList>
    </citation>
    <scope>NUCLEOTIDE SEQUENCE [LARGE SCALE GENOMIC DNA]</scope>
    <source>
        <strain evidence="3">zg-B89</strain>
    </source>
</reference>
<keyword evidence="3" id="KW-1185">Reference proteome</keyword>
<proteinExistence type="predicted"/>
<accession>A0ABY5KVD7</accession>
<evidence type="ECO:0000313" key="2">
    <source>
        <dbReference type="EMBL" id="UUI73798.1"/>
    </source>
</evidence>
<organism evidence="2 3">
    <name type="scientific">Cellulomonas xiejunii</name>
    <dbReference type="NCBI Taxonomy" id="2968083"/>
    <lineage>
        <taxon>Bacteria</taxon>
        <taxon>Bacillati</taxon>
        <taxon>Actinomycetota</taxon>
        <taxon>Actinomycetes</taxon>
        <taxon>Micrococcales</taxon>
        <taxon>Cellulomonadaceae</taxon>
        <taxon>Cellulomonas</taxon>
    </lineage>
</organism>
<feature type="transmembrane region" description="Helical" evidence="1">
    <location>
        <begin position="6"/>
        <end position="28"/>
    </location>
</feature>
<keyword evidence="1" id="KW-0812">Transmembrane</keyword>
<gene>
    <name evidence="2" type="ORF">NP048_12875</name>
</gene>
<feature type="transmembrane region" description="Helical" evidence="1">
    <location>
        <begin position="118"/>
        <end position="141"/>
    </location>
</feature>
<name>A0ABY5KVD7_9CELL</name>
<sequence length="143" mass="14941">MGVLAFGLFAVGFIATGAAVAVVGAVMLRRNARLPTSRVPVEAVVVHRTSHVRPSSVTFDYPVPGGWLRARRVEGLPVTNGQGRVAQQGDRITVWVDPRDPAAVRLSSGASASSMGGVLLILMGLLLVGAGLWFVTVSLVLGR</sequence>
<protein>
    <submittedName>
        <fullName evidence="2">DUF3592 domain-containing protein</fullName>
    </submittedName>
</protein>
<evidence type="ECO:0000256" key="1">
    <source>
        <dbReference type="SAM" id="Phobius"/>
    </source>
</evidence>
<dbReference type="Proteomes" id="UP001316384">
    <property type="component" value="Chromosome"/>
</dbReference>
<dbReference type="EMBL" id="CP101987">
    <property type="protein sequence ID" value="UUI73798.1"/>
    <property type="molecule type" value="Genomic_DNA"/>
</dbReference>
<keyword evidence="1" id="KW-1133">Transmembrane helix</keyword>